<dbReference type="PROSITE" id="PS01117">
    <property type="entry name" value="HTH_MARR_1"/>
    <property type="match status" value="1"/>
</dbReference>
<keyword evidence="1" id="KW-0805">Transcription regulation</keyword>
<dbReference type="PROSITE" id="PS50995">
    <property type="entry name" value="HTH_MARR_2"/>
    <property type="match status" value="1"/>
</dbReference>
<dbReference type="Pfam" id="PF01047">
    <property type="entry name" value="MarR"/>
    <property type="match status" value="1"/>
</dbReference>
<dbReference type="AlphaFoldDB" id="A0A6H1P6X4"/>
<proteinExistence type="predicted"/>
<dbReference type="Proteomes" id="UP000501868">
    <property type="component" value="Chromosome"/>
</dbReference>
<dbReference type="SMART" id="SM00347">
    <property type="entry name" value="HTH_MARR"/>
    <property type="match status" value="1"/>
</dbReference>
<keyword evidence="2" id="KW-0238">DNA-binding</keyword>
<keyword evidence="3" id="KW-0804">Transcription</keyword>
<evidence type="ECO:0000259" key="4">
    <source>
        <dbReference type="PROSITE" id="PS50995"/>
    </source>
</evidence>
<evidence type="ECO:0000256" key="2">
    <source>
        <dbReference type="ARBA" id="ARBA00023125"/>
    </source>
</evidence>
<dbReference type="NCBIfam" id="NF010349">
    <property type="entry name" value="PRK13777.1"/>
    <property type="match status" value="1"/>
</dbReference>
<reference evidence="5 6" key="1">
    <citation type="submission" date="2020-04" db="EMBL/GenBank/DDBJ databases">
        <title>Genome-Wide Identification of 5-Methylcytosine Sites in Bacterial Genomes By High-Throughput Sequencing of MspJI Restriction Fragments.</title>
        <authorList>
            <person name="Wu V."/>
        </authorList>
    </citation>
    <scope>NUCLEOTIDE SEQUENCE [LARGE SCALE GENOMIC DNA]</scope>
    <source>
        <strain evidence="5 6">S2</strain>
    </source>
</reference>
<evidence type="ECO:0000313" key="5">
    <source>
        <dbReference type="EMBL" id="QIZ09182.1"/>
    </source>
</evidence>
<dbReference type="SUPFAM" id="SSF46785">
    <property type="entry name" value="Winged helix' DNA-binding domain"/>
    <property type="match status" value="1"/>
</dbReference>
<dbReference type="InterPro" id="IPR039422">
    <property type="entry name" value="MarR/SlyA-like"/>
</dbReference>
<protein>
    <submittedName>
        <fullName evidence="5">HTH-type transcriptional regulator Hpr</fullName>
    </submittedName>
</protein>
<dbReference type="InterPro" id="IPR000835">
    <property type="entry name" value="HTH_MarR-typ"/>
</dbReference>
<dbReference type="GO" id="GO:0003700">
    <property type="term" value="F:DNA-binding transcription factor activity"/>
    <property type="evidence" value="ECO:0007669"/>
    <property type="project" value="InterPro"/>
</dbReference>
<dbReference type="PANTHER" id="PTHR33164:SF58">
    <property type="entry name" value="DNA-BINDING TRANSCRIPTIONAL REPRESSOR SCOC"/>
    <property type="match status" value="1"/>
</dbReference>
<dbReference type="GO" id="GO:0003677">
    <property type="term" value="F:DNA binding"/>
    <property type="evidence" value="ECO:0007669"/>
    <property type="project" value="UniProtKB-KW"/>
</dbReference>
<sequence>MENEKKGNEDLEKIYSMKEALIFSQRVAQLSKALWKVIENDLQQWIKPFNLNINEYHILWVGYHLHGASISEIAELGVMHVSTAYNFSKKLEERGLLQSLKREDDKRNTYIQLTDKGKEMIISLLESYQPKENDLVSATLPIRKIYGEFPELRELKAIIRNTFGEKFINTHEQMFQHFEKEFIDEKEK</sequence>
<dbReference type="GO" id="GO:0006950">
    <property type="term" value="P:response to stress"/>
    <property type="evidence" value="ECO:0007669"/>
    <property type="project" value="TreeGrafter"/>
</dbReference>
<name>A0A6H1P6X4_PRIMG</name>
<dbReference type="InterPro" id="IPR036390">
    <property type="entry name" value="WH_DNA-bd_sf"/>
</dbReference>
<evidence type="ECO:0000256" key="1">
    <source>
        <dbReference type="ARBA" id="ARBA00023015"/>
    </source>
</evidence>
<accession>A0A6H1P6X4</accession>
<gene>
    <name evidence="5" type="ORF">HFZ78_22790</name>
</gene>
<reference evidence="5 6" key="2">
    <citation type="submission" date="2020-04" db="EMBL/GenBank/DDBJ databases">
        <authorList>
            <person name="Fomenkov A."/>
            <person name="Anton B.P."/>
            <person name="Roberts R.J."/>
        </authorList>
    </citation>
    <scope>NUCLEOTIDE SEQUENCE [LARGE SCALE GENOMIC DNA]</scope>
    <source>
        <strain evidence="5 6">S2</strain>
    </source>
</reference>
<dbReference type="PANTHER" id="PTHR33164">
    <property type="entry name" value="TRANSCRIPTIONAL REGULATOR, MARR FAMILY"/>
    <property type="match status" value="1"/>
</dbReference>
<organism evidence="5 6">
    <name type="scientific">Priestia megaterium</name>
    <name type="common">Bacillus megaterium</name>
    <dbReference type="NCBI Taxonomy" id="1404"/>
    <lineage>
        <taxon>Bacteria</taxon>
        <taxon>Bacillati</taxon>
        <taxon>Bacillota</taxon>
        <taxon>Bacilli</taxon>
        <taxon>Bacillales</taxon>
        <taxon>Bacillaceae</taxon>
        <taxon>Priestia</taxon>
    </lineage>
</organism>
<evidence type="ECO:0000256" key="3">
    <source>
        <dbReference type="ARBA" id="ARBA00023163"/>
    </source>
</evidence>
<dbReference type="InterPro" id="IPR036388">
    <property type="entry name" value="WH-like_DNA-bd_sf"/>
</dbReference>
<dbReference type="InterPro" id="IPR023187">
    <property type="entry name" value="Tscrpt_reg_MarR-type_CS"/>
</dbReference>
<dbReference type="EMBL" id="CP051128">
    <property type="protein sequence ID" value="QIZ09182.1"/>
    <property type="molecule type" value="Genomic_DNA"/>
</dbReference>
<evidence type="ECO:0000313" key="6">
    <source>
        <dbReference type="Proteomes" id="UP000501868"/>
    </source>
</evidence>
<feature type="domain" description="HTH marR-type" evidence="4">
    <location>
        <begin position="20"/>
        <end position="164"/>
    </location>
</feature>
<dbReference type="Gene3D" id="1.10.10.10">
    <property type="entry name" value="Winged helix-like DNA-binding domain superfamily/Winged helix DNA-binding domain"/>
    <property type="match status" value="1"/>
</dbReference>